<feature type="active site" description="Charge relay system" evidence="1">
    <location>
        <position position="154"/>
    </location>
</feature>
<dbReference type="RefSeq" id="WP_189124633.1">
    <property type="nucleotide sequence ID" value="NZ_BMNH01000007.1"/>
</dbReference>
<comment type="similarity">
    <text evidence="1">Belongs to the peptidase S8 family.</text>
</comment>
<dbReference type="CDD" id="cd00306">
    <property type="entry name" value="Peptidases_S8_S53"/>
    <property type="match status" value="1"/>
</dbReference>
<reference evidence="4" key="1">
    <citation type="journal article" date="2014" name="Int. J. Syst. Evol. Microbiol.">
        <title>Complete genome sequence of Corynebacterium casei LMG S-19264T (=DSM 44701T), isolated from a smear-ripened cheese.</title>
        <authorList>
            <consortium name="US DOE Joint Genome Institute (JGI-PGF)"/>
            <person name="Walter F."/>
            <person name="Albersmeier A."/>
            <person name="Kalinowski J."/>
            <person name="Ruckert C."/>
        </authorList>
    </citation>
    <scope>NUCLEOTIDE SEQUENCE</scope>
    <source>
        <strain evidence="4">CGMCC 4.7368</strain>
    </source>
</reference>
<name>A0A918DJ69_9ACTN</name>
<reference evidence="4" key="2">
    <citation type="submission" date="2020-09" db="EMBL/GenBank/DDBJ databases">
        <authorList>
            <person name="Sun Q."/>
            <person name="Zhou Y."/>
        </authorList>
    </citation>
    <scope>NUCLEOTIDE SEQUENCE</scope>
    <source>
        <strain evidence="4">CGMCC 4.7368</strain>
    </source>
</reference>
<dbReference type="AlphaFoldDB" id="A0A918DJ69"/>
<organism evidence="4 5">
    <name type="scientific">Nonomuraea cavernae</name>
    <dbReference type="NCBI Taxonomy" id="2045107"/>
    <lineage>
        <taxon>Bacteria</taxon>
        <taxon>Bacillati</taxon>
        <taxon>Actinomycetota</taxon>
        <taxon>Actinomycetes</taxon>
        <taxon>Streptosporangiales</taxon>
        <taxon>Streptosporangiaceae</taxon>
        <taxon>Nonomuraea</taxon>
    </lineage>
</organism>
<dbReference type="Gene3D" id="3.40.50.200">
    <property type="entry name" value="Peptidase S8/S53 domain"/>
    <property type="match status" value="1"/>
</dbReference>
<evidence type="ECO:0000313" key="5">
    <source>
        <dbReference type="Proteomes" id="UP000646523"/>
    </source>
</evidence>
<dbReference type="Pfam" id="PF00082">
    <property type="entry name" value="Peptidase_S8"/>
    <property type="match status" value="1"/>
</dbReference>
<sequence length="422" mass="45062">MPYSDATTPTDRYLSHEIVVESRDERLLLAELDGFVSGEPDGDLVLGLTRIRLDALDRFPYDPDLDARMRAEAGATARGAAPSDLDRVLYHLRERFKATKQWVPRMAKIRMYAEGTPYTGGGQGDPEQLAARAEVVIEPRESYRGRRFTIGILDGALYRHPKLAGHYLADSSLFGAADHTDPPATLGHAVHLAGIVARQAPGADLVIRQALNASNEVDSWTLAKAMVRFSGEVDLLLTSLGGATWDDRPPFVLERAESRLGCVHVASAGNWGNVLRPGSYPSPTRDSAIFPAALPGVIAVGALADDGRRAGYSQSGPWIGLMAPGAHDGLFLERASLLTRDAHGALVANVERKPVDFGGGANWPGTSAAAAYAAGAMVAVAMAQGTNVQEAAETLLSGHPGLSQEVPQARGIRPYSPDLDRY</sequence>
<feature type="domain" description="Peptidase S8/S53" evidence="3">
    <location>
        <begin position="145"/>
        <end position="380"/>
    </location>
</feature>
<dbReference type="GO" id="GO:0006508">
    <property type="term" value="P:proteolysis"/>
    <property type="evidence" value="ECO:0007669"/>
    <property type="project" value="UniProtKB-KW"/>
</dbReference>
<feature type="active site" description="Charge relay system" evidence="1">
    <location>
        <position position="188"/>
    </location>
</feature>
<dbReference type="InterPro" id="IPR036852">
    <property type="entry name" value="Peptidase_S8/S53_dom_sf"/>
</dbReference>
<proteinExistence type="inferred from homology"/>
<comment type="caution">
    <text evidence="4">The sequence shown here is derived from an EMBL/GenBank/DDBJ whole genome shotgun (WGS) entry which is preliminary data.</text>
</comment>
<evidence type="ECO:0000256" key="2">
    <source>
        <dbReference type="SAM" id="MobiDB-lite"/>
    </source>
</evidence>
<keyword evidence="1" id="KW-0720">Serine protease</keyword>
<dbReference type="SUPFAM" id="SSF52743">
    <property type="entry name" value="Subtilisin-like"/>
    <property type="match status" value="1"/>
</dbReference>
<protein>
    <recommendedName>
        <fullName evidence="3">Peptidase S8/S53 domain-containing protein</fullName>
    </recommendedName>
</protein>
<feature type="active site" description="Charge relay system" evidence="1">
    <location>
        <position position="367"/>
    </location>
</feature>
<keyword evidence="1" id="KW-0378">Hydrolase</keyword>
<dbReference type="PROSITE" id="PS51892">
    <property type="entry name" value="SUBTILASE"/>
    <property type="match status" value="1"/>
</dbReference>
<dbReference type="EMBL" id="BMNH01000007">
    <property type="protein sequence ID" value="GGO69073.1"/>
    <property type="molecule type" value="Genomic_DNA"/>
</dbReference>
<dbReference type="GO" id="GO:0004252">
    <property type="term" value="F:serine-type endopeptidase activity"/>
    <property type="evidence" value="ECO:0007669"/>
    <property type="project" value="UniProtKB-UniRule"/>
</dbReference>
<evidence type="ECO:0000259" key="3">
    <source>
        <dbReference type="Pfam" id="PF00082"/>
    </source>
</evidence>
<dbReference type="InterPro" id="IPR000209">
    <property type="entry name" value="Peptidase_S8/S53_dom"/>
</dbReference>
<keyword evidence="1" id="KW-0645">Protease</keyword>
<evidence type="ECO:0000256" key="1">
    <source>
        <dbReference type="PROSITE-ProRule" id="PRU01240"/>
    </source>
</evidence>
<dbReference type="Proteomes" id="UP000646523">
    <property type="component" value="Unassembled WGS sequence"/>
</dbReference>
<keyword evidence="5" id="KW-1185">Reference proteome</keyword>
<evidence type="ECO:0000313" key="4">
    <source>
        <dbReference type="EMBL" id="GGO69073.1"/>
    </source>
</evidence>
<gene>
    <name evidence="4" type="ORF">GCM10012289_29280</name>
</gene>
<accession>A0A918DJ69</accession>
<feature type="region of interest" description="Disordered" evidence="2">
    <location>
        <begin position="399"/>
        <end position="422"/>
    </location>
</feature>